<name>A0A3B0SZE6_9ZZZZ</name>
<dbReference type="EMBL" id="UOEE01000288">
    <property type="protein sequence ID" value="VAW00146.1"/>
    <property type="molecule type" value="Genomic_DNA"/>
</dbReference>
<accession>A0A3B0SZE6</accession>
<gene>
    <name evidence="1" type="ORF">MNBD_ALPHA06-424</name>
</gene>
<dbReference type="AlphaFoldDB" id="A0A3B0SZE6"/>
<proteinExistence type="predicted"/>
<feature type="non-terminal residue" evidence="1">
    <location>
        <position position="1"/>
    </location>
</feature>
<sequence length="105" mass="11840">NHGEVVACEPKQTLLARLDQKTLVIHPQKTLKTIPSALRQLNAELDKDGALIIRYRSTEQSVGFLIEQVRNTGIRISDLKTREPDLEDVFLELTTNKNPTPPNPK</sequence>
<reference evidence="1" key="1">
    <citation type="submission" date="2018-06" db="EMBL/GenBank/DDBJ databases">
        <authorList>
            <person name="Zhirakovskaya E."/>
        </authorList>
    </citation>
    <scope>NUCLEOTIDE SEQUENCE</scope>
</reference>
<protein>
    <recommendedName>
        <fullName evidence="2">DUF4162 domain-containing protein</fullName>
    </recommendedName>
</protein>
<evidence type="ECO:0008006" key="2">
    <source>
        <dbReference type="Google" id="ProtNLM"/>
    </source>
</evidence>
<evidence type="ECO:0000313" key="1">
    <source>
        <dbReference type="EMBL" id="VAW00146.1"/>
    </source>
</evidence>
<organism evidence="1">
    <name type="scientific">hydrothermal vent metagenome</name>
    <dbReference type="NCBI Taxonomy" id="652676"/>
    <lineage>
        <taxon>unclassified sequences</taxon>
        <taxon>metagenomes</taxon>
        <taxon>ecological metagenomes</taxon>
    </lineage>
</organism>